<keyword evidence="6" id="KW-1185">Reference proteome</keyword>
<gene>
    <name evidence="5" type="ORF">E5K00_05130</name>
</gene>
<evidence type="ECO:0000256" key="3">
    <source>
        <dbReference type="ARBA" id="ARBA00022801"/>
    </source>
</evidence>
<keyword evidence="1" id="KW-0645">Protease</keyword>
<feature type="domain" description="Peptidase M20 dimerisation" evidence="4">
    <location>
        <begin position="197"/>
        <end position="355"/>
    </location>
</feature>
<dbReference type="PANTHER" id="PTHR43270:SF12">
    <property type="entry name" value="SUCCINYL-DIAMINOPIMELATE DESUCCINYLASE"/>
    <property type="match status" value="1"/>
</dbReference>
<evidence type="ECO:0000313" key="6">
    <source>
        <dbReference type="Proteomes" id="UP000297549"/>
    </source>
</evidence>
<protein>
    <submittedName>
        <fullName evidence="5">Dipeptidase</fullName>
    </submittedName>
</protein>
<dbReference type="Gene3D" id="3.40.630.10">
    <property type="entry name" value="Zn peptidases"/>
    <property type="match status" value="1"/>
</dbReference>
<dbReference type="NCBIfam" id="NF006053">
    <property type="entry name" value="PRK08201.1"/>
    <property type="match status" value="1"/>
</dbReference>
<dbReference type="InterPro" id="IPR051458">
    <property type="entry name" value="Cyt/Met_Dipeptidase"/>
</dbReference>
<dbReference type="SUPFAM" id="SSF53187">
    <property type="entry name" value="Zn-dependent exopeptidases"/>
    <property type="match status" value="1"/>
</dbReference>
<accession>A0A4Z0Q547</accession>
<comment type="caution">
    <text evidence="5">The sequence shown here is derived from an EMBL/GenBank/DDBJ whole genome shotgun (WGS) entry which is preliminary data.</text>
</comment>
<dbReference type="AlphaFoldDB" id="A0A4Z0Q547"/>
<reference evidence="5 6" key="1">
    <citation type="submission" date="2019-04" db="EMBL/GenBank/DDBJ databases">
        <authorList>
            <person name="Feng G."/>
            <person name="Zhang J."/>
            <person name="Zhu H."/>
        </authorList>
    </citation>
    <scope>NUCLEOTIDE SEQUENCE [LARGE SCALE GENOMIC DNA]</scope>
    <source>
        <strain evidence="5 6">JCM 31653</strain>
    </source>
</reference>
<evidence type="ECO:0000256" key="2">
    <source>
        <dbReference type="ARBA" id="ARBA00022723"/>
    </source>
</evidence>
<evidence type="ECO:0000313" key="5">
    <source>
        <dbReference type="EMBL" id="TGE24599.1"/>
    </source>
</evidence>
<dbReference type="InterPro" id="IPR011650">
    <property type="entry name" value="Peptidase_M20_dimer"/>
</dbReference>
<name>A0A4Z0Q547_9BACT</name>
<dbReference type="Pfam" id="PF01546">
    <property type="entry name" value="Peptidase_M20"/>
    <property type="match status" value="1"/>
</dbReference>
<organism evidence="5 6">
    <name type="scientific">Hymenobacter aquaticus</name>
    <dbReference type="NCBI Taxonomy" id="1867101"/>
    <lineage>
        <taxon>Bacteria</taxon>
        <taxon>Pseudomonadati</taxon>
        <taxon>Bacteroidota</taxon>
        <taxon>Cytophagia</taxon>
        <taxon>Cytophagales</taxon>
        <taxon>Hymenobacteraceae</taxon>
        <taxon>Hymenobacter</taxon>
    </lineage>
</organism>
<dbReference type="NCBIfam" id="NF005914">
    <property type="entry name" value="PRK07907.1"/>
    <property type="match status" value="1"/>
</dbReference>
<dbReference type="Pfam" id="PF07687">
    <property type="entry name" value="M20_dimer"/>
    <property type="match status" value="1"/>
</dbReference>
<evidence type="ECO:0000256" key="1">
    <source>
        <dbReference type="ARBA" id="ARBA00022670"/>
    </source>
</evidence>
<dbReference type="RefSeq" id="WP_135462180.1">
    <property type="nucleotide sequence ID" value="NZ_SRLC01000001.1"/>
</dbReference>
<dbReference type="Gene3D" id="3.30.70.360">
    <property type="match status" value="1"/>
</dbReference>
<keyword evidence="3" id="KW-0378">Hydrolase</keyword>
<dbReference type="Proteomes" id="UP000297549">
    <property type="component" value="Unassembled WGS sequence"/>
</dbReference>
<sequence>MKTASAPFTHYSPAWARKTLAELRELVGFASISTAPGAAGAVRACAEWLARHLRGLGLEGVRVFRTPGHPIVYAEKTGLPGRPTLLIYGHYDVQPVEPAAAWTVPPFGGLVRGPRLYGRGASDDKGQFFVHLKALELLLAQGETLPLNVKILLEGEEEIGSPNLGAFIRAHRRLLRADWALLSDTNLLSAGQPALTYGLRGSLAAELTVTGPPAELHSGVFGGAVLNPLQALTTLLAALHDEHGRVAIPGFYEPVQPAAAAERAYLRRYGPADAQLLREARVARGWGEPGYTLYERTVLRPSLSITGLSGGFQGEGVQSIVPARASAKLSFRLAEGQDPYRVEEQLRAYLRRRTPPQVRATLRAQLHAPPYTVAPALPVMRAAAQAYAHGFGRPPVLQRSGGTIPVVSLLEQHLGIPTVLMGFGLPDDHKHGPDEFLHLPNFWRGIQTSLFFLRRLGQLTSSSCRLCSSSTATATRARATA</sequence>
<evidence type="ECO:0000259" key="4">
    <source>
        <dbReference type="Pfam" id="PF07687"/>
    </source>
</evidence>
<dbReference type="EMBL" id="SRLC01000001">
    <property type="protein sequence ID" value="TGE24599.1"/>
    <property type="molecule type" value="Genomic_DNA"/>
</dbReference>
<proteinExistence type="predicted"/>
<dbReference type="PANTHER" id="PTHR43270">
    <property type="entry name" value="BETA-ALA-HIS DIPEPTIDASE"/>
    <property type="match status" value="1"/>
</dbReference>
<dbReference type="GO" id="GO:0008233">
    <property type="term" value="F:peptidase activity"/>
    <property type="evidence" value="ECO:0007669"/>
    <property type="project" value="UniProtKB-KW"/>
</dbReference>
<keyword evidence="2" id="KW-0479">Metal-binding</keyword>
<dbReference type="InterPro" id="IPR002933">
    <property type="entry name" value="Peptidase_M20"/>
</dbReference>
<dbReference type="NCBIfam" id="NF006579">
    <property type="entry name" value="PRK09104.1"/>
    <property type="match status" value="1"/>
</dbReference>
<dbReference type="OrthoDB" id="9761532at2"/>
<dbReference type="GO" id="GO:0006508">
    <property type="term" value="P:proteolysis"/>
    <property type="evidence" value="ECO:0007669"/>
    <property type="project" value="UniProtKB-KW"/>
</dbReference>
<dbReference type="GO" id="GO:0046872">
    <property type="term" value="F:metal ion binding"/>
    <property type="evidence" value="ECO:0007669"/>
    <property type="project" value="UniProtKB-KW"/>
</dbReference>